<dbReference type="AlphaFoldDB" id="A0AAN4R3H7"/>
<dbReference type="InterPro" id="IPR000838">
    <property type="entry name" value="RNA_pol_sigma70_ECF_CS"/>
</dbReference>
<accession>A0AAN4R3H7</accession>
<dbReference type="InterPro" id="IPR007627">
    <property type="entry name" value="RNA_pol_sigma70_r2"/>
</dbReference>
<evidence type="ECO:0000256" key="5">
    <source>
        <dbReference type="ARBA" id="ARBA00023163"/>
    </source>
</evidence>
<dbReference type="InterPro" id="IPR013249">
    <property type="entry name" value="RNA_pol_sigma70_r4_t2"/>
</dbReference>
<feature type="domain" description="RNA polymerase sigma factor 70 region 4 type 2" evidence="9">
    <location>
        <begin position="167"/>
        <end position="217"/>
    </location>
</feature>
<sequence length="228" mass="25482">MRSWRSASTIEKRSSRNFPPTQRGSSRYDGTFSALSKEECSHALPGDHRLSTDKPDNPREAGAKADPVRRGIATHLIDLRGFARYLTRDASAADDLVQDTVLRALAARDSFVPGTNLKAWLFTILRNVFFEQRRRKVKETEILGEISRGSEEGFDERDRYKDGVMDLSQLLWRLPELLREALILVGAQEMSYEEAAAICDCPVGTMKARVSRARAQLAEIASPSADPA</sequence>
<dbReference type="Pfam" id="PF08281">
    <property type="entry name" value="Sigma70_r4_2"/>
    <property type="match status" value="1"/>
</dbReference>
<protein>
    <recommendedName>
        <fullName evidence="6">RNA polymerase sigma factor</fullName>
    </recommendedName>
</protein>
<evidence type="ECO:0000259" key="9">
    <source>
        <dbReference type="Pfam" id="PF08281"/>
    </source>
</evidence>
<dbReference type="GO" id="GO:0016987">
    <property type="term" value="F:sigma factor activity"/>
    <property type="evidence" value="ECO:0007669"/>
    <property type="project" value="UniProtKB-KW"/>
</dbReference>
<dbReference type="CDD" id="cd06171">
    <property type="entry name" value="Sigma70_r4"/>
    <property type="match status" value="1"/>
</dbReference>
<evidence type="ECO:0000313" key="10">
    <source>
        <dbReference type="EMBL" id="GEL54453.1"/>
    </source>
</evidence>
<feature type="domain" description="RNA polymerase sigma-70 region 2" evidence="8">
    <location>
        <begin position="73"/>
        <end position="136"/>
    </location>
</feature>
<keyword evidence="5 6" id="KW-0804">Transcription</keyword>
<dbReference type="InterPro" id="IPR013325">
    <property type="entry name" value="RNA_pol_sigma_r2"/>
</dbReference>
<dbReference type="PANTHER" id="PTHR43133:SF25">
    <property type="entry name" value="RNA POLYMERASE SIGMA FACTOR RFAY-RELATED"/>
    <property type="match status" value="1"/>
</dbReference>
<keyword evidence="11" id="KW-1185">Reference proteome</keyword>
<feature type="region of interest" description="Disordered" evidence="7">
    <location>
        <begin position="1"/>
        <end position="30"/>
    </location>
</feature>
<dbReference type="GO" id="GO:0003677">
    <property type="term" value="F:DNA binding"/>
    <property type="evidence" value="ECO:0007669"/>
    <property type="project" value="UniProtKB-KW"/>
</dbReference>
<dbReference type="InterPro" id="IPR014284">
    <property type="entry name" value="RNA_pol_sigma-70_dom"/>
</dbReference>
<proteinExistence type="inferred from homology"/>
<dbReference type="Gene3D" id="1.10.10.10">
    <property type="entry name" value="Winged helix-like DNA-binding domain superfamily/Winged helix DNA-binding domain"/>
    <property type="match status" value="1"/>
</dbReference>
<dbReference type="Gene3D" id="1.10.1740.10">
    <property type="match status" value="1"/>
</dbReference>
<evidence type="ECO:0000256" key="4">
    <source>
        <dbReference type="ARBA" id="ARBA00023125"/>
    </source>
</evidence>
<keyword evidence="2 6" id="KW-0805">Transcription regulation</keyword>
<evidence type="ECO:0000256" key="1">
    <source>
        <dbReference type="ARBA" id="ARBA00010641"/>
    </source>
</evidence>
<organism evidence="10 11">
    <name type="scientific">Asaia bogorensis NBRC 16594</name>
    <dbReference type="NCBI Taxonomy" id="1231624"/>
    <lineage>
        <taxon>Bacteria</taxon>
        <taxon>Pseudomonadati</taxon>
        <taxon>Pseudomonadota</taxon>
        <taxon>Alphaproteobacteria</taxon>
        <taxon>Acetobacterales</taxon>
        <taxon>Acetobacteraceae</taxon>
        <taxon>Asaia</taxon>
    </lineage>
</organism>
<evidence type="ECO:0000259" key="8">
    <source>
        <dbReference type="Pfam" id="PF04542"/>
    </source>
</evidence>
<dbReference type="Pfam" id="PF04542">
    <property type="entry name" value="Sigma70_r2"/>
    <property type="match status" value="1"/>
</dbReference>
<reference evidence="10 11" key="1">
    <citation type="submission" date="2019-07" db="EMBL/GenBank/DDBJ databases">
        <title>Whole genome shotgun sequence of Asaia bogorensis NBRC 16594.</title>
        <authorList>
            <person name="Hosoyama A."/>
            <person name="Uohara A."/>
            <person name="Ohji S."/>
            <person name="Ichikawa N."/>
        </authorList>
    </citation>
    <scope>NUCLEOTIDE SEQUENCE [LARGE SCALE GENOMIC DNA]</scope>
    <source>
        <strain evidence="10 11">NBRC 16594</strain>
    </source>
</reference>
<evidence type="ECO:0000256" key="3">
    <source>
        <dbReference type="ARBA" id="ARBA00023082"/>
    </source>
</evidence>
<keyword evidence="4 6" id="KW-0238">DNA-binding</keyword>
<comment type="similarity">
    <text evidence="1 6">Belongs to the sigma-70 factor family. ECF subfamily.</text>
</comment>
<dbReference type="GO" id="GO:0006352">
    <property type="term" value="P:DNA-templated transcription initiation"/>
    <property type="evidence" value="ECO:0007669"/>
    <property type="project" value="InterPro"/>
</dbReference>
<keyword evidence="3 6" id="KW-0731">Sigma factor</keyword>
<dbReference type="PROSITE" id="PS01063">
    <property type="entry name" value="SIGMA70_ECF"/>
    <property type="match status" value="1"/>
</dbReference>
<dbReference type="EMBL" id="BJVS01000007">
    <property type="protein sequence ID" value="GEL54453.1"/>
    <property type="molecule type" value="Genomic_DNA"/>
</dbReference>
<feature type="region of interest" description="Disordered" evidence="7">
    <location>
        <begin position="42"/>
        <end position="67"/>
    </location>
</feature>
<dbReference type="InterPro" id="IPR036388">
    <property type="entry name" value="WH-like_DNA-bd_sf"/>
</dbReference>
<evidence type="ECO:0000256" key="7">
    <source>
        <dbReference type="SAM" id="MobiDB-lite"/>
    </source>
</evidence>
<evidence type="ECO:0000256" key="2">
    <source>
        <dbReference type="ARBA" id="ARBA00023015"/>
    </source>
</evidence>
<name>A0AAN4R3H7_9PROT</name>
<dbReference type="SUPFAM" id="SSF88946">
    <property type="entry name" value="Sigma2 domain of RNA polymerase sigma factors"/>
    <property type="match status" value="1"/>
</dbReference>
<evidence type="ECO:0000313" key="11">
    <source>
        <dbReference type="Proteomes" id="UP000321287"/>
    </source>
</evidence>
<dbReference type="SUPFAM" id="SSF88659">
    <property type="entry name" value="Sigma3 and sigma4 domains of RNA polymerase sigma factors"/>
    <property type="match status" value="1"/>
</dbReference>
<evidence type="ECO:0000256" key="6">
    <source>
        <dbReference type="RuleBase" id="RU000716"/>
    </source>
</evidence>
<dbReference type="NCBIfam" id="TIGR02937">
    <property type="entry name" value="sigma70-ECF"/>
    <property type="match status" value="1"/>
</dbReference>
<dbReference type="InterPro" id="IPR039425">
    <property type="entry name" value="RNA_pol_sigma-70-like"/>
</dbReference>
<feature type="compositionally biased region" description="Polar residues" evidence="7">
    <location>
        <begin position="16"/>
        <end position="25"/>
    </location>
</feature>
<comment type="caution">
    <text evidence="10">The sequence shown here is derived from an EMBL/GenBank/DDBJ whole genome shotgun (WGS) entry which is preliminary data.</text>
</comment>
<dbReference type="Proteomes" id="UP000321287">
    <property type="component" value="Unassembled WGS sequence"/>
</dbReference>
<dbReference type="InterPro" id="IPR013324">
    <property type="entry name" value="RNA_pol_sigma_r3/r4-like"/>
</dbReference>
<dbReference type="PANTHER" id="PTHR43133">
    <property type="entry name" value="RNA POLYMERASE ECF-TYPE SIGMA FACTO"/>
    <property type="match status" value="1"/>
</dbReference>
<gene>
    <name evidence="10" type="ORF">ABO01nite_24600</name>
</gene>